<reference evidence="1 2" key="1">
    <citation type="submission" date="2021-06" db="EMBL/GenBank/DDBJ databases">
        <title>Caerostris extrusa draft genome.</title>
        <authorList>
            <person name="Kono N."/>
            <person name="Arakawa K."/>
        </authorList>
    </citation>
    <scope>NUCLEOTIDE SEQUENCE [LARGE SCALE GENOMIC DNA]</scope>
</reference>
<evidence type="ECO:0000313" key="1">
    <source>
        <dbReference type="EMBL" id="GIX95748.1"/>
    </source>
</evidence>
<dbReference type="EMBL" id="BPLR01004558">
    <property type="protein sequence ID" value="GIX95748.1"/>
    <property type="molecule type" value="Genomic_DNA"/>
</dbReference>
<name>A0AAV4PI12_CAEEX</name>
<protein>
    <submittedName>
        <fullName evidence="1">Uncharacterized protein</fullName>
    </submittedName>
</protein>
<comment type="caution">
    <text evidence="1">The sequence shown here is derived from an EMBL/GenBank/DDBJ whole genome shotgun (WGS) entry which is preliminary data.</text>
</comment>
<keyword evidence="2" id="KW-1185">Reference proteome</keyword>
<dbReference type="AlphaFoldDB" id="A0AAV4PI12"/>
<organism evidence="1 2">
    <name type="scientific">Caerostris extrusa</name>
    <name type="common">Bark spider</name>
    <name type="synonym">Caerostris bankana</name>
    <dbReference type="NCBI Taxonomy" id="172846"/>
    <lineage>
        <taxon>Eukaryota</taxon>
        <taxon>Metazoa</taxon>
        <taxon>Ecdysozoa</taxon>
        <taxon>Arthropoda</taxon>
        <taxon>Chelicerata</taxon>
        <taxon>Arachnida</taxon>
        <taxon>Araneae</taxon>
        <taxon>Araneomorphae</taxon>
        <taxon>Entelegynae</taxon>
        <taxon>Araneoidea</taxon>
        <taxon>Araneidae</taxon>
        <taxon>Caerostris</taxon>
    </lineage>
</organism>
<accession>A0AAV4PI12</accession>
<dbReference type="Proteomes" id="UP001054945">
    <property type="component" value="Unassembled WGS sequence"/>
</dbReference>
<gene>
    <name evidence="1" type="ORF">CEXT_497841</name>
</gene>
<evidence type="ECO:0000313" key="2">
    <source>
        <dbReference type="Proteomes" id="UP001054945"/>
    </source>
</evidence>
<sequence>MLDNPSIVLSNDGLIPQVPILREFGQQYDGKMLMQSSRLEWEINIRDRPVWGISTPGTRGTLDNIETATICRYF</sequence>
<proteinExistence type="predicted"/>